<keyword evidence="2" id="KW-1185">Reference proteome</keyword>
<comment type="caution">
    <text evidence="1">The sequence shown here is derived from an EMBL/GenBank/DDBJ whole genome shotgun (WGS) entry which is preliminary data.</text>
</comment>
<reference evidence="1 2" key="1">
    <citation type="submission" date="2023-11" db="EMBL/GenBank/DDBJ databases">
        <authorList>
            <person name="Okamura Y."/>
        </authorList>
    </citation>
    <scope>NUCLEOTIDE SEQUENCE [LARGE SCALE GENOMIC DNA]</scope>
</reference>
<sequence length="119" mass="12939">MVRADAKLMPGVFYFHASSVCQLIEYLSHKLSSTNILPVFRAHHKTIQLPLLSGTIARGGRAGGQLAGRTAKTAPDLIIKRQEAPLNTDSLNLRSRVNTAVLRLFPPSKGLRGTAVRLP</sequence>
<protein>
    <submittedName>
        <fullName evidence="1">Uncharacterized protein</fullName>
    </submittedName>
</protein>
<dbReference type="AlphaFoldDB" id="A0AAV1JBC6"/>
<name>A0AAV1JBC6_9NEOP</name>
<gene>
    <name evidence="1" type="ORF">LNINA_LOCUS5409</name>
</gene>
<proteinExistence type="predicted"/>
<evidence type="ECO:0000313" key="2">
    <source>
        <dbReference type="Proteomes" id="UP001497472"/>
    </source>
</evidence>
<dbReference type="Proteomes" id="UP001497472">
    <property type="component" value="Unassembled WGS sequence"/>
</dbReference>
<evidence type="ECO:0000313" key="1">
    <source>
        <dbReference type="EMBL" id="CAK1545792.1"/>
    </source>
</evidence>
<organism evidence="1 2">
    <name type="scientific">Leptosia nina</name>
    <dbReference type="NCBI Taxonomy" id="320188"/>
    <lineage>
        <taxon>Eukaryota</taxon>
        <taxon>Metazoa</taxon>
        <taxon>Ecdysozoa</taxon>
        <taxon>Arthropoda</taxon>
        <taxon>Hexapoda</taxon>
        <taxon>Insecta</taxon>
        <taxon>Pterygota</taxon>
        <taxon>Neoptera</taxon>
        <taxon>Endopterygota</taxon>
        <taxon>Lepidoptera</taxon>
        <taxon>Glossata</taxon>
        <taxon>Ditrysia</taxon>
        <taxon>Papilionoidea</taxon>
        <taxon>Pieridae</taxon>
        <taxon>Pierinae</taxon>
        <taxon>Leptosia</taxon>
    </lineage>
</organism>
<accession>A0AAV1JBC6</accession>
<dbReference type="EMBL" id="CAVLEF010000007">
    <property type="protein sequence ID" value="CAK1545792.1"/>
    <property type="molecule type" value="Genomic_DNA"/>
</dbReference>